<evidence type="ECO:0000313" key="2">
    <source>
        <dbReference type="Proteomes" id="UP001501563"/>
    </source>
</evidence>
<comment type="caution">
    <text evidence="1">The sequence shown here is derived from an EMBL/GenBank/DDBJ whole genome shotgun (WGS) entry which is preliminary data.</text>
</comment>
<gene>
    <name evidence="1" type="ORF">GCM10022207_44910</name>
</gene>
<reference evidence="2" key="1">
    <citation type="journal article" date="2019" name="Int. J. Syst. Evol. Microbiol.">
        <title>The Global Catalogue of Microorganisms (GCM) 10K type strain sequencing project: providing services to taxonomists for standard genome sequencing and annotation.</title>
        <authorList>
            <consortium name="The Broad Institute Genomics Platform"/>
            <consortium name="The Broad Institute Genome Sequencing Center for Infectious Disease"/>
            <person name="Wu L."/>
            <person name="Ma J."/>
        </authorList>
    </citation>
    <scope>NUCLEOTIDE SEQUENCE [LARGE SCALE GENOMIC DNA]</scope>
    <source>
        <strain evidence="2">JCM 16578</strain>
    </source>
</reference>
<protein>
    <submittedName>
        <fullName evidence="1">Uncharacterized protein</fullName>
    </submittedName>
</protein>
<sequence>MGPEALEIYLNDHLAGATAGQFMSRHLAEHHRASSHGGALRRVADEIAEDRRSLLEMMDALGVPAHRYKVYAGRLVEKARLFKLNGRVTRRSGLSSVLELETLRLGIEGKSLLWQTLLSLPPAKGLDRARLQDLLDRARHQIDTVEGMRREGAVTVFG</sequence>
<keyword evidence="2" id="KW-1185">Reference proteome</keyword>
<proteinExistence type="predicted"/>
<dbReference type="RefSeq" id="WP_345550460.1">
    <property type="nucleotide sequence ID" value="NZ_BAAAZA010000012.1"/>
</dbReference>
<name>A0ABP7KFX7_9ACTN</name>
<evidence type="ECO:0000313" key="1">
    <source>
        <dbReference type="EMBL" id="GAA3874271.1"/>
    </source>
</evidence>
<accession>A0ABP7KFX7</accession>
<dbReference type="Proteomes" id="UP001501563">
    <property type="component" value="Unassembled WGS sequence"/>
</dbReference>
<organism evidence="1 2">
    <name type="scientific">Streptomyces lannensis</name>
    <dbReference type="NCBI Taxonomy" id="766498"/>
    <lineage>
        <taxon>Bacteria</taxon>
        <taxon>Bacillati</taxon>
        <taxon>Actinomycetota</taxon>
        <taxon>Actinomycetes</taxon>
        <taxon>Kitasatosporales</taxon>
        <taxon>Streptomycetaceae</taxon>
        <taxon>Streptomyces</taxon>
    </lineage>
</organism>
<dbReference type="EMBL" id="BAAAZA010000012">
    <property type="protein sequence ID" value="GAA3874271.1"/>
    <property type="molecule type" value="Genomic_DNA"/>
</dbReference>